<proteinExistence type="predicted"/>
<sequence length="224" mass="25990">MGGRSHRRLFWRHRWLAEPAGRETSVGDRDRHQESFRHSGSIVTSENYAWKQEKGGIIVPKNMDSMIGNLVGTLTGPIIVYPGGWGDSLPEWLKSAIVMERLIENMKETKGEQPTGTDAEACAYLNTASLTAPMDGNWSQIYLYVAGKTYWRWHKSELPEDIRVDSLTDQQSRDLERLKEWLYRRRTTARQEAEKTEKRQQKEEEIAKRKEEQPALFVFEEAHP</sequence>
<dbReference type="HOGENOM" id="CLU_107502_0_0_0"/>
<name>D2BGG5_DEHMV</name>
<feature type="region of interest" description="Disordered" evidence="1">
    <location>
        <begin position="189"/>
        <end position="224"/>
    </location>
</feature>
<dbReference type="KEGG" id="dev:DhcVS_253"/>
<accession>D2BGG5</accession>
<dbReference type="EMBL" id="CP001827">
    <property type="protein sequence ID" value="ACZ61415.1"/>
    <property type="molecule type" value="Genomic_DNA"/>
</dbReference>
<dbReference type="Proteomes" id="UP000002506">
    <property type="component" value="Chromosome"/>
</dbReference>
<evidence type="ECO:0000313" key="2">
    <source>
        <dbReference type="EMBL" id="ACZ61415.1"/>
    </source>
</evidence>
<reference evidence="2 3" key="1">
    <citation type="journal article" date="2009" name="PLoS Genet.">
        <title>Localized plasticity in the streamlined genomes of vinyl chloride respiring Dehalococcoides.</title>
        <authorList>
            <person name="McMurdie P.J."/>
            <person name="Behrens S.F."/>
            <person name="Muller J.A."/>
            <person name="Goke J."/>
            <person name="Ritalahti K.M."/>
            <person name="Wagner R."/>
            <person name="Goltsman E."/>
            <person name="Lapidus A."/>
            <person name="Holmes S."/>
            <person name="Loffler F.E."/>
            <person name="Spormann A.M."/>
        </authorList>
    </citation>
    <scope>NUCLEOTIDE SEQUENCE [LARGE SCALE GENOMIC DNA]</scope>
    <source>
        <strain evidence="2 3">VS</strain>
    </source>
</reference>
<feature type="compositionally biased region" description="Basic and acidic residues" evidence="1">
    <location>
        <begin position="189"/>
        <end position="213"/>
    </location>
</feature>
<organism evidence="2 3">
    <name type="scientific">Dehalococcoides mccartyi (strain VS)</name>
    <dbReference type="NCBI Taxonomy" id="311424"/>
    <lineage>
        <taxon>Bacteria</taxon>
        <taxon>Bacillati</taxon>
        <taxon>Chloroflexota</taxon>
        <taxon>Dehalococcoidia</taxon>
        <taxon>Dehalococcoidales</taxon>
        <taxon>Dehalococcoidaceae</taxon>
        <taxon>Dehalococcoides</taxon>
    </lineage>
</organism>
<evidence type="ECO:0000313" key="3">
    <source>
        <dbReference type="Proteomes" id="UP000002506"/>
    </source>
</evidence>
<evidence type="ECO:0000256" key="1">
    <source>
        <dbReference type="SAM" id="MobiDB-lite"/>
    </source>
</evidence>
<dbReference type="AlphaFoldDB" id="D2BGG5"/>
<protein>
    <submittedName>
        <fullName evidence="2">Uncharacterized protein</fullName>
    </submittedName>
</protein>
<gene>
    <name evidence="2" type="ordered locus">DhcVS_253</name>
</gene>
<dbReference type="eggNOG" id="ENOG50313DF">
    <property type="taxonomic scope" value="Bacteria"/>
</dbReference>